<gene>
    <name evidence="1" type="ORF">D6810_02810</name>
</gene>
<protein>
    <recommendedName>
        <fullName evidence="3">S9 family peptidase</fullName>
    </recommendedName>
</protein>
<proteinExistence type="predicted"/>
<dbReference type="EMBL" id="RFKV01000091">
    <property type="protein sequence ID" value="RMD76847.1"/>
    <property type="molecule type" value="Genomic_DNA"/>
</dbReference>
<comment type="caution">
    <text evidence="1">The sequence shown here is derived from an EMBL/GenBank/DDBJ whole genome shotgun (WGS) entry which is preliminary data.</text>
</comment>
<evidence type="ECO:0000313" key="1">
    <source>
        <dbReference type="EMBL" id="RMD76847.1"/>
    </source>
</evidence>
<sequence>TYSSSSPQNLMRAKTSSSEVSILDNISYNIKILDVSTNGDIVIYTALNPNTKLTELIRFDVPTMQKKVLSENFTGRRVQFWEQDETRLIYLDFIDGRDGIFMLNIEDLAKRRVLGLPVNERYLNLWQDSKYTFYTTNKGVYVVDLSSPKNLKIVLQTN</sequence>
<organism evidence="1 2">
    <name type="scientific">Candidatus Dojkabacteria bacterium</name>
    <dbReference type="NCBI Taxonomy" id="2099670"/>
    <lineage>
        <taxon>Bacteria</taxon>
        <taxon>Candidatus Dojkabacteria</taxon>
    </lineage>
</organism>
<reference evidence="1 2" key="1">
    <citation type="submission" date="2018-10" db="EMBL/GenBank/DDBJ databases">
        <title>Thermophilic Lithotrophy and Phototrophy in an Intertidal, Iron-rich, Geothermal Spring.</title>
        <authorList>
            <person name="Ward L.M."/>
            <person name="Idei A."/>
            <person name="Nakagawa M."/>
            <person name="Ueno Y."/>
            <person name="Fischer W."/>
            <person name="Mcglynn S.E."/>
        </authorList>
    </citation>
    <scope>NUCLEOTIDE SEQUENCE [LARGE SCALE GENOMIC DNA]</scope>
    <source>
        <strain evidence="1">J137</strain>
    </source>
</reference>
<evidence type="ECO:0008006" key="3">
    <source>
        <dbReference type="Google" id="ProtNLM"/>
    </source>
</evidence>
<dbReference type="SUPFAM" id="SSF82171">
    <property type="entry name" value="DPP6 N-terminal domain-like"/>
    <property type="match status" value="1"/>
</dbReference>
<dbReference type="AlphaFoldDB" id="A0A3M0YZT8"/>
<accession>A0A3M0YZT8</accession>
<feature type="non-terminal residue" evidence="1">
    <location>
        <position position="1"/>
    </location>
</feature>
<dbReference type="Proteomes" id="UP000269410">
    <property type="component" value="Unassembled WGS sequence"/>
</dbReference>
<name>A0A3M0YZT8_9BACT</name>
<evidence type="ECO:0000313" key="2">
    <source>
        <dbReference type="Proteomes" id="UP000269410"/>
    </source>
</evidence>